<dbReference type="InterPro" id="IPR017853">
    <property type="entry name" value="GH"/>
</dbReference>
<accession>A0AA39WYN2</accession>
<dbReference type="CDD" id="cd00035">
    <property type="entry name" value="ChtBD1"/>
    <property type="match status" value="1"/>
</dbReference>
<evidence type="ECO:0000256" key="3">
    <source>
        <dbReference type="ARBA" id="ARBA00008682"/>
    </source>
</evidence>
<organism evidence="20 21">
    <name type="scientific">Immersiella caudata</name>
    <dbReference type="NCBI Taxonomy" id="314043"/>
    <lineage>
        <taxon>Eukaryota</taxon>
        <taxon>Fungi</taxon>
        <taxon>Dikarya</taxon>
        <taxon>Ascomycota</taxon>
        <taxon>Pezizomycotina</taxon>
        <taxon>Sordariomycetes</taxon>
        <taxon>Sordariomycetidae</taxon>
        <taxon>Sordariales</taxon>
        <taxon>Lasiosphaeriaceae</taxon>
        <taxon>Immersiella</taxon>
    </lineage>
</organism>
<evidence type="ECO:0000256" key="4">
    <source>
        <dbReference type="ARBA" id="ARBA00012729"/>
    </source>
</evidence>
<dbReference type="CDD" id="cd02878">
    <property type="entry name" value="GH18_zymocin_alpha"/>
    <property type="match status" value="1"/>
</dbReference>
<evidence type="ECO:0000256" key="12">
    <source>
        <dbReference type="ARBA" id="ARBA00023326"/>
    </source>
</evidence>
<keyword evidence="7 14" id="KW-0378">Hydrolase</keyword>
<feature type="transmembrane region" description="Helical" evidence="15">
    <location>
        <begin position="996"/>
        <end position="1017"/>
    </location>
</feature>
<dbReference type="PROSITE" id="PS01095">
    <property type="entry name" value="GH18_1"/>
    <property type="match status" value="1"/>
</dbReference>
<dbReference type="AlphaFoldDB" id="A0AA39WYN2"/>
<dbReference type="InterPro" id="IPR001002">
    <property type="entry name" value="Chitin-bd_1"/>
</dbReference>
<dbReference type="Pfam" id="PF00187">
    <property type="entry name" value="Chitin_bind_1"/>
    <property type="match status" value="1"/>
</dbReference>
<dbReference type="InterPro" id="IPR036861">
    <property type="entry name" value="Endochitinase-like_sf"/>
</dbReference>
<evidence type="ECO:0000256" key="14">
    <source>
        <dbReference type="RuleBase" id="RU000489"/>
    </source>
</evidence>
<keyword evidence="21" id="KW-1185">Reference proteome</keyword>
<keyword evidence="16" id="KW-0732">Signal</keyword>
<dbReference type="InterPro" id="IPR053214">
    <property type="entry name" value="LysM12-like"/>
</dbReference>
<dbReference type="GO" id="GO:0006032">
    <property type="term" value="P:chitin catabolic process"/>
    <property type="evidence" value="ECO:0007669"/>
    <property type="project" value="UniProtKB-KW"/>
</dbReference>
<dbReference type="PANTHER" id="PTHR47700">
    <property type="entry name" value="V CHITINASE, PUTATIVE (AFU_ORTHOLOGUE AFUA_6G13720)-RELATED"/>
    <property type="match status" value="1"/>
</dbReference>
<evidence type="ECO:0000256" key="8">
    <source>
        <dbReference type="ARBA" id="ARBA00023024"/>
    </source>
</evidence>
<dbReference type="SUPFAM" id="SSF54106">
    <property type="entry name" value="LysM domain"/>
    <property type="match status" value="1"/>
</dbReference>
<dbReference type="InterPro" id="IPR029070">
    <property type="entry name" value="Chitinase_insertion_sf"/>
</dbReference>
<feature type="domain" description="LysM" evidence="18">
    <location>
        <begin position="109"/>
        <end position="159"/>
    </location>
</feature>
<evidence type="ECO:0000256" key="11">
    <source>
        <dbReference type="ARBA" id="ARBA00023295"/>
    </source>
</evidence>
<dbReference type="SMART" id="SM00257">
    <property type="entry name" value="LysM"/>
    <property type="match status" value="1"/>
</dbReference>
<dbReference type="PROSITE" id="PS50941">
    <property type="entry name" value="CHIT_BIND_I_2"/>
    <property type="match status" value="1"/>
</dbReference>
<evidence type="ECO:0000256" key="7">
    <source>
        <dbReference type="ARBA" id="ARBA00022801"/>
    </source>
</evidence>
<feature type="disulfide bond" evidence="13">
    <location>
        <begin position="272"/>
        <end position="286"/>
    </location>
</feature>
<evidence type="ECO:0000256" key="16">
    <source>
        <dbReference type="SAM" id="SignalP"/>
    </source>
</evidence>
<dbReference type="EMBL" id="JAULSU010000003">
    <property type="protein sequence ID" value="KAK0624069.1"/>
    <property type="molecule type" value="Genomic_DNA"/>
</dbReference>
<keyword evidence="6 13" id="KW-0147">Chitin-binding</keyword>
<dbReference type="Gene3D" id="3.10.350.10">
    <property type="entry name" value="LysM domain"/>
    <property type="match status" value="2"/>
</dbReference>
<dbReference type="Gene3D" id="3.10.50.10">
    <property type="match status" value="1"/>
</dbReference>
<evidence type="ECO:0000256" key="9">
    <source>
        <dbReference type="ARBA" id="ARBA00023026"/>
    </source>
</evidence>
<feature type="signal peptide" evidence="16">
    <location>
        <begin position="1"/>
        <end position="23"/>
    </location>
</feature>
<evidence type="ECO:0000256" key="10">
    <source>
        <dbReference type="ARBA" id="ARBA00023277"/>
    </source>
</evidence>
<dbReference type="PANTHER" id="PTHR47700:SF2">
    <property type="entry name" value="CHITINASE"/>
    <property type="match status" value="1"/>
</dbReference>
<keyword evidence="10" id="KW-0119">Carbohydrate metabolism</keyword>
<feature type="transmembrane region" description="Helical" evidence="15">
    <location>
        <begin position="1023"/>
        <end position="1043"/>
    </location>
</feature>
<comment type="subcellular location">
    <subcellularLocation>
        <location evidence="2">Secreted</location>
    </subcellularLocation>
</comment>
<dbReference type="Gene3D" id="3.30.60.10">
    <property type="entry name" value="Endochitinase-like"/>
    <property type="match status" value="1"/>
</dbReference>
<keyword evidence="12" id="KW-0624">Polysaccharide degradation</keyword>
<evidence type="ECO:0000259" key="19">
    <source>
        <dbReference type="PROSITE" id="PS51910"/>
    </source>
</evidence>
<comment type="catalytic activity">
    <reaction evidence="1">
        <text>Random endo-hydrolysis of N-acetyl-beta-D-glucosaminide (1-&gt;4)-beta-linkages in chitin and chitodextrins.</text>
        <dbReference type="EC" id="3.2.1.14"/>
    </reaction>
</comment>
<sequence>MRTPPAVAGAALALLALCPGALAVPGIRASGGVLEARAECKAYKIQSGDSCWGIANERCNPKISEDDLYKLNSGLKAKCGSLKVGDPVCCTTGTMPDMDPPGNSDGTCKTLRVRGGDDCWKFATQRCNPPIELDQLYKFNGGNDSFCGKNLAEGKSLCCTKGTKPDLRPKKNADGSCFWVSVPDGQGCNALTAPYDLTVDDLDKFNVGKTWGWQGCDVLQKRQRVCLSDGTPPLPEPVTEKQLACGPQVQGTQPPTNGTKIQDLNPCPLNACCSVHGFCGTTPEFCTDTSIKNTPGTRKNGTNGCISNCGLEVTNNKNPPANFAKVGYFESWNPYTRPCLTMDVNDVSKLGGYTHIHFSFANLTEDFVPSISGVQDQWDKFVKLKDVKRVVAFGGWAFSNDPGTNHIIRRGVMPANRVKFTENVVKFVKDSGIDGVDFDWEYPGATDILGSDPGLPEDGENYLEFIKGVKRRLPDKSVSFAAPASFWYLKNFKIKEMAAVADYVIYMTYDLHGQWDVGNEWAVEGCEEGNCLRSHVNRTETMYSLAMVTKAGVPANKIMVGVTSYGRSFKMADPKCRGPMCTFLGGKSPSPAMKGECTGEGGYLADAEIRATKKAGEWFGEGYQSYYDKESDSDIVIYNGDEWVAFMDHETKRRRIEEYRKLGFLGTTDWAIDLQQDFNADSLYSGDGDQLGNGKVDLGPKLDCVLGKDYKDLQAIADDASSSKDPYCLAAKTVEMLGDMMNNAFDGYDKAAHGYDGLFPTYEKYMLDTLNDRLSEWLWEKDEKKAGWPYYRCYYEKGIARAKRENAREYKCNDPPSEYIQSYTFWLELRDQKGWEESLSAAGFDPDWVRQGEYEHEFGREGFCSDPMGCGAYVYSIKWIGMPMKKDDVKIPDPKDIVDAARKNFTNVRNEYDAVASDLALGLWEGEPGDAVDVLSIPYAMLRDAIDLMDEVKELAQKVKDENKKNLILKILEGILFLIPFVGGLVGGLGRLGASIARMVAVAEIAASGALGIYTAVEDPDMAAVAILGVVMGAVGAPSGRATRYRTLGKAKRDMSPDMKANMGKTFADVNPKVEKITGSMPKVCRRA</sequence>
<feature type="transmembrane region" description="Helical" evidence="15">
    <location>
        <begin position="967"/>
        <end position="989"/>
    </location>
</feature>
<evidence type="ECO:0000313" key="21">
    <source>
        <dbReference type="Proteomes" id="UP001175000"/>
    </source>
</evidence>
<comment type="caution">
    <text evidence="13">Lacks conserved residue(s) required for the propagation of feature annotation.</text>
</comment>
<dbReference type="InterPro" id="IPR011583">
    <property type="entry name" value="Chitinase_II/V-like_cat"/>
</dbReference>
<comment type="similarity">
    <text evidence="3">Belongs to the glycosyl hydrolase 18 family. Chitinase class V subfamily.</text>
</comment>
<dbReference type="PROSITE" id="PS51910">
    <property type="entry name" value="GH18_2"/>
    <property type="match status" value="1"/>
</dbReference>
<keyword evidence="15" id="KW-0812">Transmembrane</keyword>
<evidence type="ECO:0000256" key="2">
    <source>
        <dbReference type="ARBA" id="ARBA00004613"/>
    </source>
</evidence>
<evidence type="ECO:0000256" key="6">
    <source>
        <dbReference type="ARBA" id="ARBA00022669"/>
    </source>
</evidence>
<name>A0AA39WYN2_9PEZI</name>
<dbReference type="EC" id="3.2.1.14" evidence="4"/>
<evidence type="ECO:0000256" key="15">
    <source>
        <dbReference type="SAM" id="Phobius"/>
    </source>
</evidence>
<evidence type="ECO:0000256" key="1">
    <source>
        <dbReference type="ARBA" id="ARBA00000822"/>
    </source>
</evidence>
<dbReference type="Gene3D" id="3.20.20.80">
    <property type="entry name" value="Glycosidases"/>
    <property type="match status" value="1"/>
</dbReference>
<dbReference type="SMART" id="SM00270">
    <property type="entry name" value="ChtBD1"/>
    <property type="match status" value="1"/>
</dbReference>
<dbReference type="GO" id="GO:0005576">
    <property type="term" value="C:extracellular region"/>
    <property type="evidence" value="ECO:0007669"/>
    <property type="project" value="UniProtKB-SubCell"/>
</dbReference>
<evidence type="ECO:0000313" key="20">
    <source>
        <dbReference type="EMBL" id="KAK0624069.1"/>
    </source>
</evidence>
<dbReference type="Pfam" id="PF00704">
    <property type="entry name" value="Glyco_hydro_18"/>
    <property type="match status" value="1"/>
</dbReference>
<dbReference type="SUPFAM" id="SSF51445">
    <property type="entry name" value="(Trans)glycosidases"/>
    <property type="match status" value="1"/>
</dbReference>
<dbReference type="Proteomes" id="UP001175000">
    <property type="component" value="Unassembled WGS sequence"/>
</dbReference>
<keyword evidence="15" id="KW-0472">Membrane</keyword>
<gene>
    <name evidence="20" type="ORF">B0T14DRAFT_425602</name>
</gene>
<reference evidence="20" key="1">
    <citation type="submission" date="2023-06" db="EMBL/GenBank/DDBJ databases">
        <title>Genome-scale phylogeny and comparative genomics of the fungal order Sordariales.</title>
        <authorList>
            <consortium name="Lawrence Berkeley National Laboratory"/>
            <person name="Hensen N."/>
            <person name="Bonometti L."/>
            <person name="Westerberg I."/>
            <person name="Brannstrom I.O."/>
            <person name="Guillou S."/>
            <person name="Cros-Aarteil S."/>
            <person name="Calhoun S."/>
            <person name="Haridas S."/>
            <person name="Kuo A."/>
            <person name="Mondo S."/>
            <person name="Pangilinan J."/>
            <person name="Riley R."/>
            <person name="Labutti K."/>
            <person name="Andreopoulos B."/>
            <person name="Lipzen A."/>
            <person name="Chen C."/>
            <person name="Yanf M."/>
            <person name="Daum C."/>
            <person name="Ng V."/>
            <person name="Clum A."/>
            <person name="Steindorff A."/>
            <person name="Ohm R."/>
            <person name="Martin F."/>
            <person name="Silar P."/>
            <person name="Natvig D."/>
            <person name="Lalanne C."/>
            <person name="Gautier V."/>
            <person name="Ament-Velasquez S.L."/>
            <person name="Kruys A."/>
            <person name="Hutchinson M.I."/>
            <person name="Powell A.J."/>
            <person name="Barry K."/>
            <person name="Miller A.N."/>
            <person name="Grigoriev I.V."/>
            <person name="Debuchy R."/>
            <person name="Gladieux P."/>
            <person name="Thoren M.H."/>
            <person name="Johannesson H."/>
        </authorList>
    </citation>
    <scope>NUCLEOTIDE SEQUENCE</scope>
    <source>
        <strain evidence="20">CBS 606.72</strain>
    </source>
</reference>
<dbReference type="SUPFAM" id="SSF54556">
    <property type="entry name" value="Chitinase insertion domain"/>
    <property type="match status" value="1"/>
</dbReference>
<dbReference type="GO" id="GO:0008061">
    <property type="term" value="F:chitin binding"/>
    <property type="evidence" value="ECO:0007669"/>
    <property type="project" value="UniProtKB-UniRule"/>
</dbReference>
<dbReference type="SUPFAM" id="SSF57016">
    <property type="entry name" value="Plant lectins/antimicrobial peptides"/>
    <property type="match status" value="1"/>
</dbReference>
<evidence type="ECO:0000259" key="17">
    <source>
        <dbReference type="PROSITE" id="PS50941"/>
    </source>
</evidence>
<dbReference type="PROSITE" id="PS00026">
    <property type="entry name" value="CHIT_BIND_I_1"/>
    <property type="match status" value="1"/>
</dbReference>
<evidence type="ECO:0000256" key="13">
    <source>
        <dbReference type="PROSITE-ProRule" id="PRU00261"/>
    </source>
</evidence>
<dbReference type="Pfam" id="PF01476">
    <property type="entry name" value="LysM"/>
    <property type="match status" value="1"/>
</dbReference>
<feature type="domain" description="LysM" evidence="18">
    <location>
        <begin position="41"/>
        <end position="90"/>
    </location>
</feature>
<evidence type="ECO:0000256" key="5">
    <source>
        <dbReference type="ARBA" id="ARBA00022525"/>
    </source>
</evidence>
<keyword evidence="11 14" id="KW-0326">Glycosidase</keyword>
<dbReference type="SMART" id="SM00636">
    <property type="entry name" value="Glyco_18"/>
    <property type="match status" value="1"/>
</dbReference>
<dbReference type="InterPro" id="IPR018392">
    <property type="entry name" value="LysM"/>
</dbReference>
<keyword evidence="13" id="KW-1015">Disulfide bond</keyword>
<feature type="disulfide bond" evidence="13">
    <location>
        <begin position="305"/>
        <end position="309"/>
    </location>
</feature>
<comment type="caution">
    <text evidence="20">The sequence shown here is derived from an EMBL/GenBank/DDBJ whole genome shotgun (WGS) entry which is preliminary data.</text>
</comment>
<keyword evidence="15" id="KW-1133">Transmembrane helix</keyword>
<feature type="domain" description="Chitin-binding type-1" evidence="17">
    <location>
        <begin position="242"/>
        <end position="311"/>
    </location>
</feature>
<dbReference type="InterPro" id="IPR001579">
    <property type="entry name" value="Glyco_hydro_18_chit_AS"/>
</dbReference>
<feature type="chain" id="PRO_5041213660" description="chitinase" evidence="16">
    <location>
        <begin position="24"/>
        <end position="1088"/>
    </location>
</feature>
<feature type="disulfide bond" evidence="13">
    <location>
        <begin position="267"/>
        <end position="279"/>
    </location>
</feature>
<dbReference type="InterPro" id="IPR036779">
    <property type="entry name" value="LysM_dom_sf"/>
</dbReference>
<keyword evidence="9" id="KW-0843">Virulence</keyword>
<dbReference type="GO" id="GO:0000272">
    <property type="term" value="P:polysaccharide catabolic process"/>
    <property type="evidence" value="ECO:0007669"/>
    <property type="project" value="UniProtKB-KW"/>
</dbReference>
<dbReference type="CDD" id="cd00118">
    <property type="entry name" value="LysM"/>
    <property type="match status" value="1"/>
</dbReference>
<protein>
    <recommendedName>
        <fullName evidence="4">chitinase</fullName>
        <ecNumber evidence="4">3.2.1.14</ecNumber>
    </recommendedName>
</protein>
<evidence type="ECO:0000259" key="18">
    <source>
        <dbReference type="PROSITE" id="PS51782"/>
    </source>
</evidence>
<keyword evidence="5" id="KW-0964">Secreted</keyword>
<dbReference type="InterPro" id="IPR001223">
    <property type="entry name" value="Glyco_hydro18_cat"/>
</dbReference>
<dbReference type="PROSITE" id="PS51782">
    <property type="entry name" value="LYSM"/>
    <property type="match status" value="2"/>
</dbReference>
<keyword evidence="8" id="KW-0146">Chitin degradation</keyword>
<dbReference type="InterPro" id="IPR018371">
    <property type="entry name" value="Chitin-binding_1_CS"/>
</dbReference>
<feature type="domain" description="GH18" evidence="19">
    <location>
        <begin position="323"/>
        <end position="690"/>
    </location>
</feature>
<proteinExistence type="inferred from homology"/>
<dbReference type="GO" id="GO:0008843">
    <property type="term" value="F:endochitinase activity"/>
    <property type="evidence" value="ECO:0007669"/>
    <property type="project" value="UniProtKB-EC"/>
</dbReference>